<keyword evidence="5 7" id="KW-0067">ATP-binding</keyword>
<evidence type="ECO:0000256" key="8">
    <source>
        <dbReference type="RuleBase" id="RU000505"/>
    </source>
</evidence>
<evidence type="ECO:0000259" key="10">
    <source>
        <dbReference type="PROSITE" id="PS51510"/>
    </source>
</evidence>
<dbReference type="InterPro" id="IPR022415">
    <property type="entry name" value="ATP-guanido_PTrfase_AS"/>
</dbReference>
<dbReference type="EMBL" id="UYJE01005988">
    <property type="protein sequence ID" value="VDI42219.1"/>
    <property type="molecule type" value="Genomic_DNA"/>
</dbReference>
<dbReference type="SUPFAM" id="SSF55931">
    <property type="entry name" value="Glutamine synthetase/guanido kinase"/>
    <property type="match status" value="1"/>
</dbReference>
<comment type="similarity">
    <text evidence="1 6 8">Belongs to the ATP:guanido phosphotransferase family.</text>
</comment>
<dbReference type="GO" id="GO:0005524">
    <property type="term" value="F:ATP binding"/>
    <property type="evidence" value="ECO:0007669"/>
    <property type="project" value="UniProtKB-UniRule"/>
</dbReference>
<dbReference type="GO" id="GO:0005615">
    <property type="term" value="C:extracellular space"/>
    <property type="evidence" value="ECO:0007669"/>
    <property type="project" value="TreeGrafter"/>
</dbReference>
<evidence type="ECO:0000256" key="1">
    <source>
        <dbReference type="ARBA" id="ARBA00006798"/>
    </source>
</evidence>
<dbReference type="SUPFAM" id="SSF48034">
    <property type="entry name" value="Guanido kinase N-terminal domain"/>
    <property type="match status" value="1"/>
</dbReference>
<evidence type="ECO:0000259" key="9">
    <source>
        <dbReference type="PROSITE" id="PS51509"/>
    </source>
</evidence>
<dbReference type="AlphaFoldDB" id="A0A8B6EZ14"/>
<dbReference type="InterPro" id="IPR022413">
    <property type="entry name" value="ATP-guanido_PTrfase_N"/>
</dbReference>
<dbReference type="GO" id="GO:0004054">
    <property type="term" value="F:arginine kinase activity"/>
    <property type="evidence" value="ECO:0007669"/>
    <property type="project" value="UniProtKB-ARBA"/>
</dbReference>
<keyword evidence="2 7" id="KW-0808">Transferase</keyword>
<evidence type="ECO:0000256" key="4">
    <source>
        <dbReference type="ARBA" id="ARBA00022777"/>
    </source>
</evidence>
<gene>
    <name evidence="11" type="ORF">MGAL_10B036689</name>
</gene>
<dbReference type="InterPro" id="IPR014746">
    <property type="entry name" value="Gln_synth/guanido_kin_cat_dom"/>
</dbReference>
<sequence length="354" mass="40847">MECDELEDLWRNISTHKSKSLLKKHLPEEKYINLKKRSTKYGTTLADVILSGCKNIDSKVGVYACDPESYKVFKDLLDPIICDYHRVKEVSHPKCDYGHVANLNFRELDGAGNYIISTRVRIGRCHKEFPYPPILTNVQRKKMEDIIVKALTSLEGDLKGEYHSLETMPRKEYQQLVDDHIMFRDDNHTLRDAGGYDGWPIGRGVYLNINRTFIVWVNEGDHLRFISMEKGSDLSSVYKRLIFALQQVEMQVDFAYDDKRGFLSNCPSNLGTCLRASVHLKMPKLVRCQEILNSICDRHNLQLRGGNGEHTESTEAVYDVSNKRRLGLTEYQAVCEMYNGVEELIKTEQKLEEN</sequence>
<keyword evidence="12" id="KW-1185">Reference proteome</keyword>
<dbReference type="PANTHER" id="PTHR11547:SF38">
    <property type="entry name" value="ARGININE KINASE 1-RELATED"/>
    <property type="match status" value="1"/>
</dbReference>
<comment type="caution">
    <text evidence="11">The sequence shown here is derived from an EMBL/GenBank/DDBJ whole genome shotgun (WGS) entry which is preliminary data.</text>
</comment>
<dbReference type="OrthoDB" id="430219at2759"/>
<proteinExistence type="inferred from homology"/>
<dbReference type="Gene3D" id="3.30.590.10">
    <property type="entry name" value="Glutamine synthetase/guanido kinase, catalytic domain"/>
    <property type="match status" value="1"/>
</dbReference>
<reference evidence="11" key="1">
    <citation type="submission" date="2018-11" db="EMBL/GenBank/DDBJ databases">
        <authorList>
            <person name="Alioto T."/>
            <person name="Alioto T."/>
        </authorList>
    </citation>
    <scope>NUCLEOTIDE SEQUENCE</scope>
</reference>
<evidence type="ECO:0000256" key="6">
    <source>
        <dbReference type="PROSITE-ProRule" id="PRU00842"/>
    </source>
</evidence>
<dbReference type="InterPro" id="IPR036802">
    <property type="entry name" value="ATP-guanido_PTrfase_N_sf"/>
</dbReference>
<evidence type="ECO:0000256" key="2">
    <source>
        <dbReference type="ARBA" id="ARBA00022679"/>
    </source>
</evidence>
<evidence type="ECO:0000256" key="3">
    <source>
        <dbReference type="ARBA" id="ARBA00022741"/>
    </source>
</evidence>
<evidence type="ECO:0000313" key="11">
    <source>
        <dbReference type="EMBL" id="VDI42219.1"/>
    </source>
</evidence>
<organism evidence="11 12">
    <name type="scientific">Mytilus galloprovincialis</name>
    <name type="common">Mediterranean mussel</name>
    <dbReference type="NCBI Taxonomy" id="29158"/>
    <lineage>
        <taxon>Eukaryota</taxon>
        <taxon>Metazoa</taxon>
        <taxon>Spiralia</taxon>
        <taxon>Lophotrochozoa</taxon>
        <taxon>Mollusca</taxon>
        <taxon>Bivalvia</taxon>
        <taxon>Autobranchia</taxon>
        <taxon>Pteriomorphia</taxon>
        <taxon>Mytilida</taxon>
        <taxon>Mytiloidea</taxon>
        <taxon>Mytilidae</taxon>
        <taxon>Mytilinae</taxon>
        <taxon>Mytilus</taxon>
    </lineage>
</organism>
<feature type="binding site" evidence="7">
    <location>
        <begin position="117"/>
        <end position="121"/>
    </location>
    <ligand>
        <name>ATP</name>
        <dbReference type="ChEBI" id="CHEBI:30616"/>
    </ligand>
</feature>
<dbReference type="Pfam" id="PF00217">
    <property type="entry name" value="ATP-gua_Ptrans"/>
    <property type="match status" value="1"/>
</dbReference>
<feature type="domain" description="Phosphagen kinase N-terminal" evidence="9">
    <location>
        <begin position="2"/>
        <end position="86"/>
    </location>
</feature>
<feature type="binding site" evidence="7">
    <location>
        <begin position="275"/>
        <end position="279"/>
    </location>
    <ligand>
        <name>ATP</name>
        <dbReference type="ChEBI" id="CHEBI:30616"/>
    </ligand>
</feature>
<feature type="binding site" evidence="7">
    <location>
        <position position="224"/>
    </location>
    <ligand>
        <name>ATP</name>
        <dbReference type="ChEBI" id="CHEBI:30616"/>
    </ligand>
</feature>
<dbReference type="PROSITE" id="PS51509">
    <property type="entry name" value="PHOSPHAGEN_KINASE_N"/>
    <property type="match status" value="1"/>
</dbReference>
<dbReference type="InterPro" id="IPR000749">
    <property type="entry name" value="ATP-guanido_PTrfase"/>
</dbReference>
<feature type="binding site" evidence="7">
    <location>
        <position position="180"/>
    </location>
    <ligand>
        <name>ATP</name>
        <dbReference type="ChEBI" id="CHEBI:30616"/>
    </ligand>
</feature>
<dbReference type="PROSITE" id="PS51510">
    <property type="entry name" value="PHOSPHAGEN_KINASE_C"/>
    <property type="match status" value="1"/>
</dbReference>
<evidence type="ECO:0000313" key="12">
    <source>
        <dbReference type="Proteomes" id="UP000596742"/>
    </source>
</evidence>
<dbReference type="FunFam" id="1.10.135.10:FF:000003">
    <property type="entry name" value="Three-domain arginine kinase"/>
    <property type="match status" value="1"/>
</dbReference>
<keyword evidence="3 7" id="KW-0547">Nucleotide-binding</keyword>
<dbReference type="Proteomes" id="UP000596742">
    <property type="component" value="Unassembled WGS sequence"/>
</dbReference>
<feature type="domain" description="Phosphagen kinase C-terminal" evidence="10">
    <location>
        <begin position="114"/>
        <end position="351"/>
    </location>
</feature>
<name>A0A8B6EZ14_MYTGA</name>
<evidence type="ECO:0000256" key="5">
    <source>
        <dbReference type="ARBA" id="ARBA00022840"/>
    </source>
</evidence>
<dbReference type="GO" id="GO:0004111">
    <property type="term" value="F:creatine kinase activity"/>
    <property type="evidence" value="ECO:0007669"/>
    <property type="project" value="UniProtKB-EC"/>
</dbReference>
<dbReference type="PANTHER" id="PTHR11547">
    <property type="entry name" value="ARGININE OR CREATINE KINASE"/>
    <property type="match status" value="1"/>
</dbReference>
<dbReference type="Pfam" id="PF02807">
    <property type="entry name" value="ATP-gua_PtransN"/>
    <property type="match status" value="1"/>
</dbReference>
<dbReference type="FunFam" id="3.30.590.10:FF:000006">
    <property type="entry name" value="Arginine kinase 1"/>
    <property type="match status" value="1"/>
</dbReference>
<protein>
    <submittedName>
        <fullName evidence="11">Creatine kinase</fullName>
        <ecNumber evidence="11">2.7.3.2</ecNumber>
    </submittedName>
</protein>
<accession>A0A8B6EZ14</accession>
<dbReference type="PROSITE" id="PS00112">
    <property type="entry name" value="PHOSPHAGEN_KINASE"/>
    <property type="match status" value="1"/>
</dbReference>
<dbReference type="EC" id="2.7.3.2" evidence="11"/>
<keyword evidence="4 7" id="KW-0418">Kinase</keyword>
<dbReference type="GO" id="GO:0046314">
    <property type="term" value="P:phosphocreatine biosynthetic process"/>
    <property type="evidence" value="ECO:0007669"/>
    <property type="project" value="InterPro"/>
</dbReference>
<dbReference type="Gene3D" id="1.10.135.10">
    <property type="entry name" value="ATP:guanido phosphotransferase, N-terminal domain"/>
    <property type="match status" value="1"/>
</dbReference>
<evidence type="ECO:0000256" key="7">
    <source>
        <dbReference type="PROSITE-ProRule" id="PRU00843"/>
    </source>
</evidence>
<feature type="binding site" evidence="7">
    <location>
        <begin position="304"/>
        <end position="309"/>
    </location>
    <ligand>
        <name>ATP</name>
        <dbReference type="ChEBI" id="CHEBI:30616"/>
    </ligand>
</feature>
<dbReference type="InterPro" id="IPR022414">
    <property type="entry name" value="ATP-guanido_PTrfase_cat"/>
</dbReference>